<dbReference type="Proteomes" id="UP000789396">
    <property type="component" value="Unassembled WGS sequence"/>
</dbReference>
<sequence length="60" mass="7103">YVIAYYGTQLCIGQVISSFYEAYRYHSYNQEPITNIKNISYLTLKVFTPIRNIFLAEIEE</sequence>
<dbReference type="AlphaFoldDB" id="A0A9N9K5C9"/>
<dbReference type="OrthoDB" id="2437854at2759"/>
<feature type="non-terminal residue" evidence="1">
    <location>
        <position position="60"/>
    </location>
</feature>
<evidence type="ECO:0000313" key="1">
    <source>
        <dbReference type="EMBL" id="CAG8810942.1"/>
    </source>
</evidence>
<comment type="caution">
    <text evidence="1">The sequence shown here is derived from an EMBL/GenBank/DDBJ whole genome shotgun (WGS) entry which is preliminary data.</text>
</comment>
<reference evidence="1" key="1">
    <citation type="submission" date="2021-06" db="EMBL/GenBank/DDBJ databases">
        <authorList>
            <person name="Kallberg Y."/>
            <person name="Tangrot J."/>
            <person name="Rosling A."/>
        </authorList>
    </citation>
    <scope>NUCLEOTIDE SEQUENCE</scope>
    <source>
        <strain evidence="1">IN212</strain>
    </source>
</reference>
<feature type="non-terminal residue" evidence="1">
    <location>
        <position position="1"/>
    </location>
</feature>
<gene>
    <name evidence="1" type="ORF">RFULGI_LOCUS18746</name>
</gene>
<keyword evidence="2" id="KW-1185">Reference proteome</keyword>
<evidence type="ECO:0000313" key="2">
    <source>
        <dbReference type="Proteomes" id="UP000789396"/>
    </source>
</evidence>
<organism evidence="1 2">
    <name type="scientific">Racocetra fulgida</name>
    <dbReference type="NCBI Taxonomy" id="60492"/>
    <lineage>
        <taxon>Eukaryota</taxon>
        <taxon>Fungi</taxon>
        <taxon>Fungi incertae sedis</taxon>
        <taxon>Mucoromycota</taxon>
        <taxon>Glomeromycotina</taxon>
        <taxon>Glomeromycetes</taxon>
        <taxon>Diversisporales</taxon>
        <taxon>Gigasporaceae</taxon>
        <taxon>Racocetra</taxon>
    </lineage>
</organism>
<dbReference type="EMBL" id="CAJVPZ010084763">
    <property type="protein sequence ID" value="CAG8810942.1"/>
    <property type="molecule type" value="Genomic_DNA"/>
</dbReference>
<accession>A0A9N9K5C9</accession>
<name>A0A9N9K5C9_9GLOM</name>
<protein>
    <submittedName>
        <fullName evidence="1">10353_t:CDS:1</fullName>
    </submittedName>
</protein>
<proteinExistence type="predicted"/>